<dbReference type="Proteomes" id="UP000029839">
    <property type="component" value="Unassembled WGS sequence"/>
</dbReference>
<feature type="transmembrane region" description="Helical" evidence="1">
    <location>
        <begin position="52"/>
        <end position="79"/>
    </location>
</feature>
<gene>
    <name evidence="2" type="ORF">N868_05535</name>
</gene>
<feature type="transmembrane region" description="Helical" evidence="1">
    <location>
        <begin position="85"/>
        <end position="112"/>
    </location>
</feature>
<name>A0A0A0BUK0_9CELL</name>
<keyword evidence="1" id="KW-1133">Transmembrane helix</keyword>
<dbReference type="EMBL" id="AXCY01000018">
    <property type="protein sequence ID" value="KGM11601.1"/>
    <property type="molecule type" value="Genomic_DNA"/>
</dbReference>
<comment type="caution">
    <text evidence="2">The sequence shown here is derived from an EMBL/GenBank/DDBJ whole genome shotgun (WGS) entry which is preliminary data.</text>
</comment>
<reference evidence="2 3" key="1">
    <citation type="submission" date="2013-08" db="EMBL/GenBank/DDBJ databases">
        <title>Genome sequencing of Cellulomonas carbonis T26.</title>
        <authorList>
            <person name="Chen F."/>
            <person name="Li Y."/>
            <person name="Wang G."/>
        </authorList>
    </citation>
    <scope>NUCLEOTIDE SEQUENCE [LARGE SCALE GENOMIC DNA]</scope>
    <source>
        <strain evidence="2 3">T26</strain>
    </source>
</reference>
<accession>A0A0A0BUK0</accession>
<reference evidence="2 3" key="2">
    <citation type="journal article" date="2015" name="Stand. Genomic Sci.">
        <title>Draft genome sequence of Cellulomonas carbonis T26(T) and comparative analysis of six Cellulomonas genomes.</title>
        <authorList>
            <person name="Zhuang W."/>
            <person name="Zhang S."/>
            <person name="Xia X."/>
            <person name="Wang G."/>
        </authorList>
    </citation>
    <scope>NUCLEOTIDE SEQUENCE [LARGE SCALE GENOMIC DNA]</scope>
    <source>
        <strain evidence="2 3">T26</strain>
    </source>
</reference>
<organism evidence="2 3">
    <name type="scientific">Cellulomonas carbonis T26</name>
    <dbReference type="NCBI Taxonomy" id="947969"/>
    <lineage>
        <taxon>Bacteria</taxon>
        <taxon>Bacillati</taxon>
        <taxon>Actinomycetota</taxon>
        <taxon>Actinomycetes</taxon>
        <taxon>Micrococcales</taxon>
        <taxon>Cellulomonadaceae</taxon>
        <taxon>Cellulomonas</taxon>
    </lineage>
</organism>
<keyword evidence="1" id="KW-0472">Membrane</keyword>
<evidence type="ECO:0000313" key="2">
    <source>
        <dbReference type="EMBL" id="KGM11601.1"/>
    </source>
</evidence>
<evidence type="ECO:0000313" key="3">
    <source>
        <dbReference type="Proteomes" id="UP000029839"/>
    </source>
</evidence>
<dbReference type="AlphaFoldDB" id="A0A0A0BUK0"/>
<feature type="transmembrane region" description="Helical" evidence="1">
    <location>
        <begin position="20"/>
        <end position="40"/>
    </location>
</feature>
<sequence length="144" mass="15147">MELAVRLSLQPLPDPSAAPPTGGLVVGAIASLVLLALGLAHYAGRFRTLAEVWILGPTVVLACAWLGAGGLLATIGAALAGQDDAVLVLLGAVAVVLALVAWVVGIVGIFWLPRALQPRWFVEQVERDPARMRGGRMRGRKEQR</sequence>
<keyword evidence="1" id="KW-0812">Transmembrane</keyword>
<protein>
    <submittedName>
        <fullName evidence="2">Uncharacterized protein</fullName>
    </submittedName>
</protein>
<proteinExistence type="predicted"/>
<evidence type="ECO:0000256" key="1">
    <source>
        <dbReference type="SAM" id="Phobius"/>
    </source>
</evidence>
<dbReference type="RefSeq" id="WP_043604459.1">
    <property type="nucleotide sequence ID" value="NZ_AXCY01000018.1"/>
</dbReference>
<keyword evidence="3" id="KW-1185">Reference proteome</keyword>